<reference evidence="1" key="1">
    <citation type="submission" date="2021-03" db="EMBL/GenBank/DDBJ databases">
        <title>Draft genome sequence of rust myrtle Austropuccinia psidii MF-1, a brazilian biotype.</title>
        <authorList>
            <person name="Quecine M.C."/>
            <person name="Pachon D.M.R."/>
            <person name="Bonatelli M.L."/>
            <person name="Correr F.H."/>
            <person name="Franceschini L.M."/>
            <person name="Leite T.F."/>
            <person name="Margarido G.R.A."/>
            <person name="Almeida C.A."/>
            <person name="Ferrarezi J.A."/>
            <person name="Labate C.A."/>
        </authorList>
    </citation>
    <scope>NUCLEOTIDE SEQUENCE</scope>
    <source>
        <strain evidence="1">MF-1</strain>
    </source>
</reference>
<protein>
    <recommendedName>
        <fullName evidence="3">Integrase catalytic domain-containing protein</fullName>
    </recommendedName>
</protein>
<sequence length="201" mass="23948">MDRDPEFTSELWTNFHRFRWTKLSFSTAYHPQTDWLEEGIIQTKWEKIHQVPDFKSGDLVLVSTLNFNYIKRPKKLKDSYERPFFIVGLDGTNAVQVRLSGYLENKHPTFPVILIKSYQPAFKELVTLRNPAPLAVPPMEQNEDKKIKKLIKESKLRGKNQREYLVRNRNPVHEDEWLAESDIPDSDRCLRRFRHERRPQA</sequence>
<dbReference type="InterPro" id="IPR036397">
    <property type="entry name" value="RNaseH_sf"/>
</dbReference>
<evidence type="ECO:0008006" key="3">
    <source>
        <dbReference type="Google" id="ProtNLM"/>
    </source>
</evidence>
<name>A0A9Q3CLY1_9BASI</name>
<dbReference type="Gene3D" id="3.30.420.10">
    <property type="entry name" value="Ribonuclease H-like superfamily/Ribonuclease H"/>
    <property type="match status" value="1"/>
</dbReference>
<accession>A0A9Q3CLY1</accession>
<evidence type="ECO:0000313" key="1">
    <source>
        <dbReference type="EMBL" id="MBW0486082.1"/>
    </source>
</evidence>
<dbReference type="SUPFAM" id="SSF53098">
    <property type="entry name" value="Ribonuclease H-like"/>
    <property type="match status" value="1"/>
</dbReference>
<dbReference type="AlphaFoldDB" id="A0A9Q3CLY1"/>
<comment type="caution">
    <text evidence="1">The sequence shown here is derived from an EMBL/GenBank/DDBJ whole genome shotgun (WGS) entry which is preliminary data.</text>
</comment>
<evidence type="ECO:0000313" key="2">
    <source>
        <dbReference type="Proteomes" id="UP000765509"/>
    </source>
</evidence>
<gene>
    <name evidence="1" type="ORF">O181_025797</name>
</gene>
<dbReference type="OrthoDB" id="3268967at2759"/>
<dbReference type="InterPro" id="IPR012337">
    <property type="entry name" value="RNaseH-like_sf"/>
</dbReference>
<proteinExistence type="predicted"/>
<keyword evidence="2" id="KW-1185">Reference proteome</keyword>
<dbReference type="EMBL" id="AVOT02008470">
    <property type="protein sequence ID" value="MBW0486082.1"/>
    <property type="molecule type" value="Genomic_DNA"/>
</dbReference>
<dbReference type="Proteomes" id="UP000765509">
    <property type="component" value="Unassembled WGS sequence"/>
</dbReference>
<dbReference type="GO" id="GO:0003676">
    <property type="term" value="F:nucleic acid binding"/>
    <property type="evidence" value="ECO:0007669"/>
    <property type="project" value="InterPro"/>
</dbReference>
<organism evidence="1 2">
    <name type="scientific">Austropuccinia psidii MF-1</name>
    <dbReference type="NCBI Taxonomy" id="1389203"/>
    <lineage>
        <taxon>Eukaryota</taxon>
        <taxon>Fungi</taxon>
        <taxon>Dikarya</taxon>
        <taxon>Basidiomycota</taxon>
        <taxon>Pucciniomycotina</taxon>
        <taxon>Pucciniomycetes</taxon>
        <taxon>Pucciniales</taxon>
        <taxon>Sphaerophragmiaceae</taxon>
        <taxon>Austropuccinia</taxon>
    </lineage>
</organism>